<sequence length="278" mass="30552">MPVKSGRLLCWRWGSGPDLVVLPGIMEALLERRALAGLMQRLWGVAARRYRLTLLSAREAVPPGFTTEQMAQDVAEAVAVLGLDVRLTVGMDAGGLVAQWLGVRWPQQAGALALISTPLAGRTPDGMARFLDHLERLLRADSWLEAFEHATAVYLDPALRHRARLPLALLRRWGRPAEMQRGIRLLTAYRHHDMCHASAPLQVPVLQVAGGMDPLVGQEPPGAPGKTDGPVGGSLRPSRQVWLAGEHGAHLHYWEIVLAELERFEQERRLATARSVAS</sequence>
<dbReference type="Proteomes" id="UP001333102">
    <property type="component" value="Chromosome"/>
</dbReference>
<organism evidence="2 3">
    <name type="scientific">Geochorda subterranea</name>
    <dbReference type="NCBI Taxonomy" id="3109564"/>
    <lineage>
        <taxon>Bacteria</taxon>
        <taxon>Bacillati</taxon>
        <taxon>Bacillota</taxon>
        <taxon>Limnochordia</taxon>
        <taxon>Limnochordales</taxon>
        <taxon>Geochordaceae</taxon>
        <taxon>Geochorda</taxon>
    </lineage>
</organism>
<dbReference type="EMBL" id="CP141614">
    <property type="protein sequence ID" value="WRP15552.1"/>
    <property type="molecule type" value="Genomic_DNA"/>
</dbReference>
<gene>
    <name evidence="2" type="ORF">VLY81_05140</name>
</gene>
<protein>
    <submittedName>
        <fullName evidence="2">Alpha/beta hydrolase</fullName>
    </submittedName>
</protein>
<dbReference type="GO" id="GO:0016787">
    <property type="term" value="F:hydrolase activity"/>
    <property type="evidence" value="ECO:0007669"/>
    <property type="project" value="UniProtKB-KW"/>
</dbReference>
<evidence type="ECO:0000313" key="2">
    <source>
        <dbReference type="EMBL" id="WRP15552.1"/>
    </source>
</evidence>
<dbReference type="SUPFAM" id="SSF53474">
    <property type="entry name" value="alpha/beta-Hydrolases"/>
    <property type="match status" value="1"/>
</dbReference>
<proteinExistence type="predicted"/>
<dbReference type="Gene3D" id="3.40.50.1820">
    <property type="entry name" value="alpha/beta hydrolase"/>
    <property type="match status" value="1"/>
</dbReference>
<feature type="region of interest" description="Disordered" evidence="1">
    <location>
        <begin position="215"/>
        <end position="236"/>
    </location>
</feature>
<evidence type="ECO:0000256" key="1">
    <source>
        <dbReference type="SAM" id="MobiDB-lite"/>
    </source>
</evidence>
<dbReference type="InterPro" id="IPR029058">
    <property type="entry name" value="AB_hydrolase_fold"/>
</dbReference>
<name>A0ABZ1BRW8_9FIRM</name>
<keyword evidence="3" id="KW-1185">Reference proteome</keyword>
<reference evidence="3" key="1">
    <citation type="submission" date="2023-12" db="EMBL/GenBank/DDBJ databases">
        <title>Novel isolates from deep terrestrial aquifers shed light on the physiology and ecology of the class Limnochordia.</title>
        <authorList>
            <person name="Karnachuk O.V."/>
            <person name="Lukina A.P."/>
            <person name="Avakyan M.R."/>
            <person name="Kadnikov V."/>
            <person name="Begmatov S."/>
            <person name="Beletsky A.V."/>
            <person name="Mardanov A.V."/>
            <person name="Ravin N.V."/>
        </authorList>
    </citation>
    <scope>NUCLEOTIDE SEQUENCE [LARGE SCALE GENOMIC DNA]</scope>
    <source>
        <strain evidence="3">LN</strain>
    </source>
</reference>
<accession>A0ABZ1BRW8</accession>
<evidence type="ECO:0000313" key="3">
    <source>
        <dbReference type="Proteomes" id="UP001333102"/>
    </source>
</evidence>
<keyword evidence="2" id="KW-0378">Hydrolase</keyword>
<dbReference type="RefSeq" id="WP_324669958.1">
    <property type="nucleotide sequence ID" value="NZ_CP141614.1"/>
</dbReference>